<evidence type="ECO:0000313" key="3">
    <source>
        <dbReference type="EMBL" id="CAI2768857.1"/>
    </source>
</evidence>
<name>A0A9W4X4U0_9FLAO</name>
<evidence type="ECO:0000256" key="1">
    <source>
        <dbReference type="SAM" id="SignalP"/>
    </source>
</evidence>
<dbReference type="EMBL" id="OX336425">
    <property type="protein sequence ID" value="CAI2768857.1"/>
    <property type="molecule type" value="Genomic_DNA"/>
</dbReference>
<dbReference type="AlphaFoldDB" id="A0A9W4X4U0"/>
<evidence type="ECO:0000259" key="2">
    <source>
        <dbReference type="Pfam" id="PF07978"/>
    </source>
</evidence>
<reference evidence="3" key="1">
    <citation type="submission" date="2022-09" db="EMBL/GenBank/DDBJ databases">
        <authorList>
            <person name="Duchaud E."/>
        </authorList>
    </citation>
    <scope>NUCLEOTIDE SEQUENCE</scope>
    <source>
        <strain evidence="3">TRV642</strain>
    </source>
</reference>
<organism evidence="3 4">
    <name type="scientific">Flavobacterium collinsii</name>
    <dbReference type="NCBI Taxonomy" id="1114861"/>
    <lineage>
        <taxon>Bacteria</taxon>
        <taxon>Pseudomonadati</taxon>
        <taxon>Bacteroidota</taxon>
        <taxon>Flavobacteriia</taxon>
        <taxon>Flavobacteriales</taxon>
        <taxon>Flavobacteriaceae</taxon>
        <taxon>Flavobacterium</taxon>
    </lineage>
</organism>
<proteinExistence type="predicted"/>
<feature type="chain" id="PRO_5040877132" evidence="1">
    <location>
        <begin position="23"/>
        <end position="132"/>
    </location>
</feature>
<sequence length="132" mass="15726">MKLFLSTLLLVTTFIVKSQTTAAGSPVYQLRIYEIFESNKNQFHERFRDHAMRIMKKYNFKITSIWESKSDKKTEFVYFLEWPDETTMKKAWEGFKADEEWIAIKKEFTAKYGDVVGNIEDRILTKTNYSPK</sequence>
<feature type="signal peptide" evidence="1">
    <location>
        <begin position="1"/>
        <end position="22"/>
    </location>
</feature>
<feature type="domain" description="NIPSNAP" evidence="2">
    <location>
        <begin position="28"/>
        <end position="131"/>
    </location>
</feature>
<keyword evidence="1" id="KW-0732">Signal</keyword>
<dbReference type="RefSeq" id="WP_263361397.1">
    <property type="nucleotide sequence ID" value="NZ_BOVI01000011.1"/>
</dbReference>
<dbReference type="Proteomes" id="UP001152749">
    <property type="component" value="Chromosome"/>
</dbReference>
<gene>
    <name evidence="3" type="ORF">TRV642_4167</name>
</gene>
<accession>A0A9W4X4U0</accession>
<evidence type="ECO:0000313" key="4">
    <source>
        <dbReference type="Proteomes" id="UP001152749"/>
    </source>
</evidence>
<protein>
    <submittedName>
        <fullName evidence="3">NIPSNAP domain-containing protein</fullName>
    </submittedName>
</protein>
<dbReference type="InterPro" id="IPR011008">
    <property type="entry name" value="Dimeric_a/b-barrel"/>
</dbReference>
<dbReference type="KEGG" id="fcs:TRV642_4167"/>
<dbReference type="Gene3D" id="3.30.70.100">
    <property type="match status" value="1"/>
</dbReference>
<dbReference type="Pfam" id="PF07978">
    <property type="entry name" value="NIPSNAP"/>
    <property type="match status" value="1"/>
</dbReference>
<dbReference type="SUPFAM" id="SSF54909">
    <property type="entry name" value="Dimeric alpha+beta barrel"/>
    <property type="match status" value="1"/>
</dbReference>
<dbReference type="InterPro" id="IPR012577">
    <property type="entry name" value="NIPSNAP"/>
</dbReference>